<proteinExistence type="predicted"/>
<feature type="region of interest" description="Disordered" evidence="1">
    <location>
        <begin position="1"/>
        <end position="56"/>
    </location>
</feature>
<protein>
    <submittedName>
        <fullName evidence="2">Uncharacterized protein</fullName>
    </submittedName>
</protein>
<dbReference type="Proteomes" id="UP000441208">
    <property type="component" value="Unassembled WGS sequence"/>
</dbReference>
<name>A0A6A3QPJ4_9STRA</name>
<evidence type="ECO:0000256" key="1">
    <source>
        <dbReference type="SAM" id="MobiDB-lite"/>
    </source>
</evidence>
<sequence>MMTEDAVDEVRRGLGRGDRVTHGDEMHHLRESIHEDQDAGSTFGAGWEPEDEVRGN</sequence>
<accession>A0A6A3QPJ4</accession>
<gene>
    <name evidence="2" type="ORF">PF007_g23111</name>
</gene>
<reference evidence="2 3" key="1">
    <citation type="submission" date="2018-08" db="EMBL/GenBank/DDBJ databases">
        <title>Genomic investigation of the strawberry pathogen Phytophthora fragariae indicates pathogenicity is determined by transcriptional variation in three key races.</title>
        <authorList>
            <person name="Adams T.M."/>
            <person name="Armitage A.D."/>
            <person name="Sobczyk M.K."/>
            <person name="Bates H.J."/>
            <person name="Dunwell J.M."/>
            <person name="Nellist C.F."/>
            <person name="Harrison R.J."/>
        </authorList>
    </citation>
    <scope>NUCLEOTIDE SEQUENCE [LARGE SCALE GENOMIC DNA]</scope>
    <source>
        <strain evidence="2 3">NOV-71</strain>
    </source>
</reference>
<dbReference type="EMBL" id="QXFZ01002140">
    <property type="protein sequence ID" value="KAE9080284.1"/>
    <property type="molecule type" value="Genomic_DNA"/>
</dbReference>
<evidence type="ECO:0000313" key="3">
    <source>
        <dbReference type="Proteomes" id="UP000441208"/>
    </source>
</evidence>
<feature type="compositionally biased region" description="Basic and acidic residues" evidence="1">
    <location>
        <begin position="8"/>
        <end position="37"/>
    </location>
</feature>
<evidence type="ECO:0000313" key="2">
    <source>
        <dbReference type="EMBL" id="KAE9080284.1"/>
    </source>
</evidence>
<comment type="caution">
    <text evidence="2">The sequence shown here is derived from an EMBL/GenBank/DDBJ whole genome shotgun (WGS) entry which is preliminary data.</text>
</comment>
<dbReference type="AlphaFoldDB" id="A0A6A3QPJ4"/>
<organism evidence="2 3">
    <name type="scientific">Phytophthora fragariae</name>
    <dbReference type="NCBI Taxonomy" id="53985"/>
    <lineage>
        <taxon>Eukaryota</taxon>
        <taxon>Sar</taxon>
        <taxon>Stramenopiles</taxon>
        <taxon>Oomycota</taxon>
        <taxon>Peronosporomycetes</taxon>
        <taxon>Peronosporales</taxon>
        <taxon>Peronosporaceae</taxon>
        <taxon>Phytophthora</taxon>
    </lineage>
</organism>